<reference evidence="1 2" key="1">
    <citation type="submission" date="2019-06" db="EMBL/GenBank/DDBJ databases">
        <title>Paenimaribius caenipelagi gen. nov., sp. nov., isolated from a tidal flat.</title>
        <authorList>
            <person name="Yoon J.-H."/>
        </authorList>
    </citation>
    <scope>NUCLEOTIDE SEQUENCE [LARGE SCALE GENOMIC DNA]</scope>
    <source>
        <strain evidence="1 2">JBTF-M29</strain>
    </source>
</reference>
<evidence type="ECO:0000313" key="2">
    <source>
        <dbReference type="Proteomes" id="UP000318590"/>
    </source>
</evidence>
<dbReference type="InterPro" id="IPR028978">
    <property type="entry name" value="Chorismate_lyase_/UTRA_dom_sf"/>
</dbReference>
<dbReference type="OrthoDB" id="7862147at2"/>
<dbReference type="Gene3D" id="3.40.1410.10">
    <property type="entry name" value="Chorismate lyase-like"/>
    <property type="match status" value="1"/>
</dbReference>
<organism evidence="1 2">
    <name type="scientific">Palleronia caenipelagi</name>
    <dbReference type="NCBI Taxonomy" id="2489174"/>
    <lineage>
        <taxon>Bacteria</taxon>
        <taxon>Pseudomonadati</taxon>
        <taxon>Pseudomonadota</taxon>
        <taxon>Alphaproteobacteria</taxon>
        <taxon>Rhodobacterales</taxon>
        <taxon>Roseobacteraceae</taxon>
        <taxon>Palleronia</taxon>
    </lineage>
</organism>
<comment type="caution">
    <text evidence="1">The sequence shown here is derived from an EMBL/GenBank/DDBJ whole genome shotgun (WGS) entry which is preliminary data.</text>
</comment>
<sequence length="170" mass="18292">MTLADRFRAHVLAANSVTLAMEDWCREHGIGALPLHSAVHIRADEAELPRGLGLGREAGEEVCFRQITLMAGDVRLLDADNWFLPGRLPAEAVRLLRETDTPFGAALRGGRQTRRSAEVLLPEGATGQGHPAPGVALLTLRGVVSLDGRPVSFVEERFRPEALGAQAATD</sequence>
<protein>
    <recommendedName>
        <fullName evidence="3">Chorismate lyase</fullName>
    </recommendedName>
</protein>
<dbReference type="Proteomes" id="UP000318590">
    <property type="component" value="Unassembled WGS sequence"/>
</dbReference>
<dbReference type="RefSeq" id="WP_142832811.1">
    <property type="nucleotide sequence ID" value="NZ_VFSV01000001.1"/>
</dbReference>
<evidence type="ECO:0008006" key="3">
    <source>
        <dbReference type="Google" id="ProtNLM"/>
    </source>
</evidence>
<dbReference type="SUPFAM" id="SSF64288">
    <property type="entry name" value="Chorismate lyase-like"/>
    <property type="match status" value="1"/>
</dbReference>
<gene>
    <name evidence="1" type="ORF">FEV53_00285</name>
</gene>
<accession>A0A547QAT1</accession>
<keyword evidence="2" id="KW-1185">Reference proteome</keyword>
<evidence type="ECO:0000313" key="1">
    <source>
        <dbReference type="EMBL" id="TRD23489.1"/>
    </source>
</evidence>
<proteinExistence type="predicted"/>
<dbReference type="AlphaFoldDB" id="A0A547QAT1"/>
<name>A0A547QAT1_9RHOB</name>
<dbReference type="EMBL" id="VFSV01000001">
    <property type="protein sequence ID" value="TRD23489.1"/>
    <property type="molecule type" value="Genomic_DNA"/>
</dbReference>